<feature type="transmembrane region" description="Helical" evidence="1">
    <location>
        <begin position="6"/>
        <end position="22"/>
    </location>
</feature>
<keyword evidence="1" id="KW-0812">Transmembrane</keyword>
<feature type="transmembrane region" description="Helical" evidence="1">
    <location>
        <begin position="53"/>
        <end position="73"/>
    </location>
</feature>
<gene>
    <name evidence="2" type="ORF">J4557_14660</name>
</gene>
<organism evidence="2 3">
    <name type="scientific">Actinomadura nitritigenes</name>
    <dbReference type="NCBI Taxonomy" id="134602"/>
    <lineage>
        <taxon>Bacteria</taxon>
        <taxon>Bacillati</taxon>
        <taxon>Actinomycetota</taxon>
        <taxon>Actinomycetes</taxon>
        <taxon>Streptosporangiales</taxon>
        <taxon>Thermomonosporaceae</taxon>
        <taxon>Actinomadura</taxon>
    </lineage>
</organism>
<evidence type="ECO:0000313" key="3">
    <source>
        <dbReference type="Proteomes" id="UP000666915"/>
    </source>
</evidence>
<accession>A0ABS3QZH3</accession>
<keyword evidence="3" id="KW-1185">Reference proteome</keyword>
<evidence type="ECO:0000256" key="1">
    <source>
        <dbReference type="SAM" id="Phobius"/>
    </source>
</evidence>
<protein>
    <submittedName>
        <fullName evidence="2">GlsB/YeaQ/YmgE family stress response membrane protein</fullName>
    </submittedName>
</protein>
<keyword evidence="1" id="KW-1133">Transmembrane helix</keyword>
<keyword evidence="1" id="KW-0472">Membrane</keyword>
<sequence>MLTILWFIIAGAVIGALARLIVPGRNPIGILLTIGVGIVGAILGGMIASALGAGWFIALVFAVVIAAIGVAALTSLNSRGGGRWGGRRRSRSF</sequence>
<dbReference type="EMBL" id="JAGEOK010000008">
    <property type="protein sequence ID" value="MBO2438759.1"/>
    <property type="molecule type" value="Genomic_DNA"/>
</dbReference>
<proteinExistence type="predicted"/>
<dbReference type="Proteomes" id="UP000666915">
    <property type="component" value="Unassembled WGS sequence"/>
</dbReference>
<evidence type="ECO:0000313" key="2">
    <source>
        <dbReference type="EMBL" id="MBO2438759.1"/>
    </source>
</evidence>
<name>A0ABS3QZH3_9ACTN</name>
<comment type="caution">
    <text evidence="2">The sequence shown here is derived from an EMBL/GenBank/DDBJ whole genome shotgun (WGS) entry which is preliminary data.</text>
</comment>
<dbReference type="RefSeq" id="WP_208267056.1">
    <property type="nucleotide sequence ID" value="NZ_BAAAGM010000036.1"/>
</dbReference>
<reference evidence="2 3" key="1">
    <citation type="submission" date="2021-03" db="EMBL/GenBank/DDBJ databases">
        <authorList>
            <person name="Kanchanasin P."/>
            <person name="Saeng-In P."/>
            <person name="Phongsopitanun W."/>
            <person name="Yuki M."/>
            <person name="Kudo T."/>
            <person name="Ohkuma M."/>
            <person name="Tanasupawat S."/>
        </authorList>
    </citation>
    <scope>NUCLEOTIDE SEQUENCE [LARGE SCALE GENOMIC DNA]</scope>
    <source>
        <strain evidence="2 3">L46</strain>
    </source>
</reference>
<feature type="transmembrane region" description="Helical" evidence="1">
    <location>
        <begin position="29"/>
        <end position="47"/>
    </location>
</feature>